<dbReference type="Proteomes" id="UP001500064">
    <property type="component" value="Unassembled WGS sequence"/>
</dbReference>
<name>A0ABN2EXL9_9ACTN</name>
<organism evidence="1 2">
    <name type="scientific">Nonomuraea maheshkhaliensis</name>
    <dbReference type="NCBI Taxonomy" id="419590"/>
    <lineage>
        <taxon>Bacteria</taxon>
        <taxon>Bacillati</taxon>
        <taxon>Actinomycetota</taxon>
        <taxon>Actinomycetes</taxon>
        <taxon>Streptosporangiales</taxon>
        <taxon>Streptosporangiaceae</taxon>
        <taxon>Nonomuraea</taxon>
    </lineage>
</organism>
<dbReference type="RefSeq" id="WP_346102389.1">
    <property type="nucleotide sequence ID" value="NZ_BAAAMU010000007.1"/>
</dbReference>
<accession>A0ABN2EXL9</accession>
<gene>
    <name evidence="1" type="ORF">GCM10009733_014190</name>
</gene>
<evidence type="ECO:0000313" key="2">
    <source>
        <dbReference type="Proteomes" id="UP001500064"/>
    </source>
</evidence>
<comment type="caution">
    <text evidence="1">The sequence shown here is derived from an EMBL/GenBank/DDBJ whole genome shotgun (WGS) entry which is preliminary data.</text>
</comment>
<protein>
    <submittedName>
        <fullName evidence="1">Uncharacterized protein</fullName>
    </submittedName>
</protein>
<proteinExistence type="predicted"/>
<keyword evidence="2" id="KW-1185">Reference proteome</keyword>
<dbReference type="EMBL" id="BAAAMU010000007">
    <property type="protein sequence ID" value="GAA1619001.1"/>
    <property type="molecule type" value="Genomic_DNA"/>
</dbReference>
<sequence>MWPELTVRSWRGVHDLRAAHEHADYSDDLHDRVNASMEARRIHELRGMFMAQTAEIEDLLHTLLRLIVEHCPEWLPASATKAKKLPASRVLEIIRAVATSTGKANELHNACAQISWLLARRNQLVHAIVHIGYSSPGPDARREPVIVLLMEIQGNTIQVPWEFAPRLEDARNPGDIAWDGDCGEISELHLKEDLRRAFIVLEGAVDIFQALGAPLELLLPKHSAPSAEETESLPF</sequence>
<evidence type="ECO:0000313" key="1">
    <source>
        <dbReference type="EMBL" id="GAA1619001.1"/>
    </source>
</evidence>
<reference evidence="1 2" key="1">
    <citation type="journal article" date="2019" name="Int. J. Syst. Evol. Microbiol.">
        <title>The Global Catalogue of Microorganisms (GCM) 10K type strain sequencing project: providing services to taxonomists for standard genome sequencing and annotation.</title>
        <authorList>
            <consortium name="The Broad Institute Genomics Platform"/>
            <consortium name="The Broad Institute Genome Sequencing Center for Infectious Disease"/>
            <person name="Wu L."/>
            <person name="Ma J."/>
        </authorList>
    </citation>
    <scope>NUCLEOTIDE SEQUENCE [LARGE SCALE GENOMIC DNA]</scope>
    <source>
        <strain evidence="1 2">JCM 13929</strain>
    </source>
</reference>